<evidence type="ECO:0000313" key="2">
    <source>
        <dbReference type="Proteomes" id="UP000308744"/>
    </source>
</evidence>
<dbReference type="RefSeq" id="WP_107896743.1">
    <property type="nucleotide sequence ID" value="NZ_PYWM01000024.1"/>
</dbReference>
<dbReference type="Gene3D" id="2.30.110.40">
    <property type="entry name" value="Phage tail tube protein"/>
    <property type="match status" value="1"/>
</dbReference>
<name>A0A4U2ZET0_9BACI</name>
<comment type="caution">
    <text evidence="1">The sequence shown here is derived from an EMBL/GenBank/DDBJ whole genome shotgun (WGS) entry which is preliminary data.</text>
</comment>
<organism evidence="1 2">
    <name type="scientific">Lysinibacillus mangiferihumi</name>
    <dbReference type="NCBI Taxonomy" id="1130819"/>
    <lineage>
        <taxon>Bacteria</taxon>
        <taxon>Bacillati</taxon>
        <taxon>Bacillota</taxon>
        <taxon>Bacilli</taxon>
        <taxon>Bacillales</taxon>
        <taxon>Bacillaceae</taxon>
        <taxon>Lysinibacillus</taxon>
    </lineage>
</organism>
<dbReference type="EMBL" id="SZPU01000002">
    <property type="protein sequence ID" value="TKI72645.1"/>
    <property type="molecule type" value="Genomic_DNA"/>
</dbReference>
<keyword evidence="2" id="KW-1185">Reference proteome</keyword>
<gene>
    <name evidence="1" type="ORF">FC756_00855</name>
</gene>
<proteinExistence type="predicted"/>
<dbReference type="InterPro" id="IPR038628">
    <property type="entry name" value="XkdM-like_sf"/>
</dbReference>
<sequence>MASNGRYVMEGCMPEGDLDIASVTSGQILKRSFSFRVNLPPRLQEELKSGSGNPDDPRHILTGMDGMLFDQEGNPLLSVEEWKLRISFNTDDFQPAGQALVMGITTGYTAFVEFTEAVVNDGRVAQILSGLKHPGRRDSLTFTGVLYGHTA</sequence>
<dbReference type="Proteomes" id="UP000308744">
    <property type="component" value="Unassembled WGS sequence"/>
</dbReference>
<accession>A0A4U2ZET0</accession>
<dbReference type="AlphaFoldDB" id="A0A4U2ZET0"/>
<protein>
    <submittedName>
        <fullName evidence="1">Endoglucanase</fullName>
    </submittedName>
</protein>
<reference evidence="1 2" key="1">
    <citation type="submission" date="2019-04" db="EMBL/GenBank/DDBJ databases">
        <title>Lysinibacillus genome sequencing.</title>
        <authorList>
            <person name="Dunlap C."/>
        </authorList>
    </citation>
    <scope>NUCLEOTIDE SEQUENCE [LARGE SCALE GENOMIC DNA]</scope>
    <source>
        <strain evidence="1 2">CCTCC AB 2010389</strain>
    </source>
</reference>
<evidence type="ECO:0000313" key="1">
    <source>
        <dbReference type="EMBL" id="TKI72645.1"/>
    </source>
</evidence>